<keyword evidence="6" id="KW-0812">Transmembrane</keyword>
<dbReference type="Proteomes" id="UP000783686">
    <property type="component" value="Unassembled WGS sequence"/>
</dbReference>
<evidence type="ECO:0000313" key="8">
    <source>
        <dbReference type="EMBL" id="CAD5209562.1"/>
    </source>
</evidence>
<keyword evidence="6" id="KW-0472">Membrane</keyword>
<dbReference type="InterPro" id="IPR050271">
    <property type="entry name" value="UDP-glycosyltransferase"/>
</dbReference>
<evidence type="ECO:0000256" key="7">
    <source>
        <dbReference type="SAM" id="SignalP"/>
    </source>
</evidence>
<evidence type="ECO:0000256" key="5">
    <source>
        <dbReference type="ARBA" id="ARBA00047475"/>
    </source>
</evidence>
<dbReference type="Pfam" id="PF00201">
    <property type="entry name" value="UDPGT"/>
    <property type="match status" value="1"/>
</dbReference>
<dbReference type="InterPro" id="IPR002213">
    <property type="entry name" value="UDP_glucos_trans"/>
</dbReference>
<keyword evidence="3" id="KW-0328">Glycosyltransferase</keyword>
<dbReference type="EC" id="2.4.1.17" evidence="2"/>
<comment type="catalytic activity">
    <reaction evidence="5">
        <text>glucuronate acceptor + UDP-alpha-D-glucuronate = acceptor beta-D-glucuronoside + UDP + H(+)</text>
        <dbReference type="Rhea" id="RHEA:21032"/>
        <dbReference type="ChEBI" id="CHEBI:15378"/>
        <dbReference type="ChEBI" id="CHEBI:58052"/>
        <dbReference type="ChEBI" id="CHEBI:58223"/>
        <dbReference type="ChEBI" id="CHEBI:132367"/>
        <dbReference type="ChEBI" id="CHEBI:132368"/>
        <dbReference type="EC" id="2.4.1.17"/>
    </reaction>
</comment>
<dbReference type="OrthoDB" id="5835829at2759"/>
<feature type="signal peptide" evidence="7">
    <location>
        <begin position="1"/>
        <end position="16"/>
    </location>
</feature>
<dbReference type="FunFam" id="3.40.50.2000:FF:000021">
    <property type="entry name" value="UDP-glucuronosyltransferase"/>
    <property type="match status" value="1"/>
</dbReference>
<name>A0A811K1P4_9BILA</name>
<dbReference type="PANTHER" id="PTHR48043:SF145">
    <property type="entry name" value="FI06409P-RELATED"/>
    <property type="match status" value="1"/>
</dbReference>
<dbReference type="PANTHER" id="PTHR48043">
    <property type="entry name" value="EG:EG0003.4 PROTEIN-RELATED"/>
    <property type="match status" value="1"/>
</dbReference>
<dbReference type="GO" id="GO:0015020">
    <property type="term" value="F:glucuronosyltransferase activity"/>
    <property type="evidence" value="ECO:0007669"/>
    <property type="project" value="UniProtKB-EC"/>
</dbReference>
<gene>
    <name evidence="8" type="ORF">BOKJ2_LOCUS2749</name>
</gene>
<reference evidence="8" key="1">
    <citation type="submission" date="2020-09" db="EMBL/GenBank/DDBJ databases">
        <authorList>
            <person name="Kikuchi T."/>
        </authorList>
    </citation>
    <scope>NUCLEOTIDE SEQUENCE</scope>
    <source>
        <strain evidence="8">SH1</strain>
    </source>
</reference>
<accession>A0A811K1P4</accession>
<dbReference type="EMBL" id="CAJFDH010000002">
    <property type="protein sequence ID" value="CAD5209562.1"/>
    <property type="molecule type" value="Genomic_DNA"/>
</dbReference>
<sequence>MYRAVVLLLLLSSVESLKFLLYNPDNPGASKSHVILVDKLGDLLVDAGHEVVTYMPFVNDVSFHFKRKSRTEFYNVTMDVPTIAESSNIWQKDFEITEIGAWMKTLSDIATKSCETQLNDEVLMKKLEAEKFDFALIEYFDPCGLGIFHKIGIKRYSIVYSTQIHLIHARHVGIPTPTSFVPEITWSTPSKMTFFQRLWNFICNLVVEPYLIHSHIGGFNDVFASMGKTVYDLMAESGFIFINTDEYVDFPKPISHKIVNIGGIGMKKMLSKPQTLPEKYQKVYGAAKDGVVLVSWGSLARTVDIPQKSLQTLFDAFGDFPNVNFIVKYESDNVTVQVPTNVFMSGWLPQPAILAQNKTLTFMTHGGQNSVTEATYAGVPLVVVPLFGDQPRNAEAVKERGVAEILKKHYLNNKKKIVEVLRNVIYSENLQTASNELSHLMLSKPMSADERFVKHCEFGAQFDIHEHLDLHGRRLNFIQYHNLDVIAFIIGSVSLTLYILFKRAQFYLSYSKVKKDKNE</sequence>
<dbReference type="SUPFAM" id="SSF53756">
    <property type="entry name" value="UDP-Glycosyltransferase/glycogen phosphorylase"/>
    <property type="match status" value="1"/>
</dbReference>
<dbReference type="EMBL" id="CAJFCW020000002">
    <property type="protein sequence ID" value="CAG9089607.1"/>
    <property type="molecule type" value="Genomic_DNA"/>
</dbReference>
<evidence type="ECO:0000256" key="4">
    <source>
        <dbReference type="ARBA" id="ARBA00022679"/>
    </source>
</evidence>
<dbReference type="CDD" id="cd03784">
    <property type="entry name" value="GT1_Gtf-like"/>
    <property type="match status" value="1"/>
</dbReference>
<proteinExistence type="inferred from homology"/>
<keyword evidence="6" id="KW-1133">Transmembrane helix</keyword>
<comment type="similarity">
    <text evidence="1">Belongs to the UDP-glycosyltransferase family.</text>
</comment>
<evidence type="ECO:0000313" key="9">
    <source>
        <dbReference type="Proteomes" id="UP000614601"/>
    </source>
</evidence>
<organism evidence="8 9">
    <name type="scientific">Bursaphelenchus okinawaensis</name>
    <dbReference type="NCBI Taxonomy" id="465554"/>
    <lineage>
        <taxon>Eukaryota</taxon>
        <taxon>Metazoa</taxon>
        <taxon>Ecdysozoa</taxon>
        <taxon>Nematoda</taxon>
        <taxon>Chromadorea</taxon>
        <taxon>Rhabditida</taxon>
        <taxon>Tylenchina</taxon>
        <taxon>Tylenchomorpha</taxon>
        <taxon>Aphelenchoidea</taxon>
        <taxon>Aphelenchoididae</taxon>
        <taxon>Bursaphelenchus</taxon>
    </lineage>
</organism>
<evidence type="ECO:0000256" key="1">
    <source>
        <dbReference type="ARBA" id="ARBA00009995"/>
    </source>
</evidence>
<evidence type="ECO:0000256" key="3">
    <source>
        <dbReference type="ARBA" id="ARBA00022676"/>
    </source>
</evidence>
<protein>
    <recommendedName>
        <fullName evidence="2">glucuronosyltransferase</fullName>
        <ecNumber evidence="2">2.4.1.17</ecNumber>
    </recommendedName>
</protein>
<dbReference type="AlphaFoldDB" id="A0A811K1P4"/>
<dbReference type="Gene3D" id="3.40.50.2000">
    <property type="entry name" value="Glycogen Phosphorylase B"/>
    <property type="match status" value="1"/>
</dbReference>
<feature type="chain" id="PRO_5035681423" description="glucuronosyltransferase" evidence="7">
    <location>
        <begin position="17"/>
        <end position="519"/>
    </location>
</feature>
<feature type="transmembrane region" description="Helical" evidence="6">
    <location>
        <begin position="483"/>
        <end position="501"/>
    </location>
</feature>
<keyword evidence="7" id="KW-0732">Signal</keyword>
<comment type="caution">
    <text evidence="8">The sequence shown here is derived from an EMBL/GenBank/DDBJ whole genome shotgun (WGS) entry which is preliminary data.</text>
</comment>
<dbReference type="Proteomes" id="UP000614601">
    <property type="component" value="Unassembled WGS sequence"/>
</dbReference>
<evidence type="ECO:0000256" key="2">
    <source>
        <dbReference type="ARBA" id="ARBA00012544"/>
    </source>
</evidence>
<evidence type="ECO:0000256" key="6">
    <source>
        <dbReference type="SAM" id="Phobius"/>
    </source>
</evidence>
<keyword evidence="9" id="KW-1185">Reference proteome</keyword>
<keyword evidence="4" id="KW-0808">Transferase</keyword>